<feature type="region of interest" description="Disordered" evidence="1">
    <location>
        <begin position="223"/>
        <end position="488"/>
    </location>
</feature>
<feature type="compositionally biased region" description="Basic and acidic residues" evidence="1">
    <location>
        <begin position="343"/>
        <end position="363"/>
    </location>
</feature>
<protein>
    <submittedName>
        <fullName evidence="2">Uncharacterized protein</fullName>
    </submittedName>
</protein>
<gene>
    <name evidence="2" type="ORF">FE257_011016</name>
</gene>
<feature type="compositionally biased region" description="Low complexity" evidence="1">
    <location>
        <begin position="279"/>
        <end position="341"/>
    </location>
</feature>
<evidence type="ECO:0000256" key="1">
    <source>
        <dbReference type="SAM" id="MobiDB-lite"/>
    </source>
</evidence>
<sequence>MPKKGGKTKNKGKGKGGAGAAAAAKKATDVQNTSTPAQEVEEIAAKSEGESTNVTTEAGDTVTAAPTTTVSDTTAAAPASSVAEAKDTVKEVANKTSAEQDSKTEALGSGNAATTTAATTAEPATPAAVTSLPERTKVPGLGSAPVDTSDAHVKRPHETTATTEEDTLPHKMPKVDETGSLAKGAETVDKAGVQPQIVPGLGAEANEKVGSVLNVPGLPANDKAVSGTDAVASTSKPAGAASGTAAAPVASATAADKTAPAKETAPVAKETVVPTVIEPSTGPSAPAAPVSAAPAEKSAPTGPATQSSTAAPSTGATQATPAAAAAAAAPLAATGVAAPSAPKEPETKVPSSIRDETADKSKLEQATADLKQKAQGAVDKAESTVKDKLPGESQPKTTQEQQSPAAAAAAAAASKKPEDIAKPQEIKKPEEAKTREPQAGQETQNETAAPQEGQTAGDKAQDAVKTEADKAEKRKSGGFWSKVKRMFK</sequence>
<feature type="compositionally biased region" description="Polar residues" evidence="1">
    <location>
        <begin position="394"/>
        <end position="404"/>
    </location>
</feature>
<proteinExistence type="predicted"/>
<dbReference type="EMBL" id="VCAU01000070">
    <property type="protein sequence ID" value="KAF9886893.1"/>
    <property type="molecule type" value="Genomic_DNA"/>
</dbReference>
<feature type="compositionally biased region" description="Basic residues" evidence="1">
    <location>
        <begin position="1"/>
        <end position="14"/>
    </location>
</feature>
<evidence type="ECO:0000313" key="2">
    <source>
        <dbReference type="EMBL" id="KAF9886893.1"/>
    </source>
</evidence>
<feature type="compositionally biased region" description="Basic and acidic residues" evidence="1">
    <location>
        <begin position="84"/>
        <end position="104"/>
    </location>
</feature>
<feature type="compositionally biased region" description="Polar residues" evidence="1">
    <location>
        <begin position="440"/>
        <end position="454"/>
    </location>
</feature>
<organism evidence="2 3">
    <name type="scientific">Aspergillus nanangensis</name>
    <dbReference type="NCBI Taxonomy" id="2582783"/>
    <lineage>
        <taxon>Eukaryota</taxon>
        <taxon>Fungi</taxon>
        <taxon>Dikarya</taxon>
        <taxon>Ascomycota</taxon>
        <taxon>Pezizomycotina</taxon>
        <taxon>Eurotiomycetes</taxon>
        <taxon>Eurotiomycetidae</taxon>
        <taxon>Eurotiales</taxon>
        <taxon>Aspergillaceae</taxon>
        <taxon>Aspergillus</taxon>
        <taxon>Aspergillus subgen. Circumdati</taxon>
    </lineage>
</organism>
<accession>A0AAD4CJF9</accession>
<feature type="compositionally biased region" description="Low complexity" evidence="1">
    <location>
        <begin position="232"/>
        <end position="266"/>
    </location>
</feature>
<feature type="compositionally biased region" description="Basic and acidic residues" evidence="1">
    <location>
        <begin position="379"/>
        <end position="390"/>
    </location>
</feature>
<feature type="compositionally biased region" description="Basic and acidic residues" evidence="1">
    <location>
        <begin position="167"/>
        <end position="177"/>
    </location>
</feature>
<name>A0AAD4CJF9_ASPNN</name>
<feature type="region of interest" description="Disordered" evidence="1">
    <location>
        <begin position="1"/>
        <end position="178"/>
    </location>
</feature>
<reference evidence="2" key="1">
    <citation type="journal article" date="2019" name="Beilstein J. Org. Chem.">
        <title>Nanangenines: drimane sesquiterpenoids as the dominant metabolite cohort of a novel Australian fungus, Aspergillus nanangensis.</title>
        <authorList>
            <person name="Lacey H.J."/>
            <person name="Gilchrist C.L.M."/>
            <person name="Crombie A."/>
            <person name="Kalaitzis J.A."/>
            <person name="Vuong D."/>
            <person name="Rutledge P.J."/>
            <person name="Turner P."/>
            <person name="Pitt J.I."/>
            <person name="Lacey E."/>
            <person name="Chooi Y.H."/>
            <person name="Piggott A.M."/>
        </authorList>
    </citation>
    <scope>NUCLEOTIDE SEQUENCE</scope>
    <source>
        <strain evidence="2">MST-FP2251</strain>
    </source>
</reference>
<evidence type="ECO:0000313" key="3">
    <source>
        <dbReference type="Proteomes" id="UP001194746"/>
    </source>
</evidence>
<feature type="compositionally biased region" description="Basic and acidic residues" evidence="1">
    <location>
        <begin position="149"/>
        <end position="158"/>
    </location>
</feature>
<comment type="caution">
    <text evidence="2">The sequence shown here is derived from an EMBL/GenBank/DDBJ whole genome shotgun (WGS) entry which is preliminary data.</text>
</comment>
<feature type="compositionally biased region" description="Basic and acidic residues" evidence="1">
    <location>
        <begin position="415"/>
        <end position="436"/>
    </location>
</feature>
<keyword evidence="3" id="KW-1185">Reference proteome</keyword>
<reference evidence="2" key="2">
    <citation type="submission" date="2020-02" db="EMBL/GenBank/DDBJ databases">
        <authorList>
            <person name="Gilchrist C.L.M."/>
            <person name="Chooi Y.-H."/>
        </authorList>
    </citation>
    <scope>NUCLEOTIDE SEQUENCE</scope>
    <source>
        <strain evidence="2">MST-FP2251</strain>
    </source>
</reference>
<feature type="compositionally biased region" description="Low complexity" evidence="1">
    <location>
        <begin position="112"/>
        <end position="130"/>
    </location>
</feature>
<dbReference type="AlphaFoldDB" id="A0AAD4CJF9"/>
<feature type="compositionally biased region" description="Low complexity" evidence="1">
    <location>
        <begin position="60"/>
        <end position="83"/>
    </location>
</feature>
<dbReference type="Proteomes" id="UP001194746">
    <property type="component" value="Unassembled WGS sequence"/>
</dbReference>
<feature type="compositionally biased region" description="Basic and acidic residues" evidence="1">
    <location>
        <begin position="459"/>
        <end position="475"/>
    </location>
</feature>